<dbReference type="PANTHER" id="PTHR13847:SF289">
    <property type="entry name" value="GLYCINE OXIDASE"/>
    <property type="match status" value="1"/>
</dbReference>
<gene>
    <name evidence="4" type="ORF">FJZ47_12375</name>
</gene>
<dbReference type="AlphaFoldDB" id="A0A937W0G4"/>
<dbReference type="Pfam" id="PF01266">
    <property type="entry name" value="DAO"/>
    <property type="match status" value="1"/>
</dbReference>
<sequence>MRREEDAKLHQRLLVVVCRPAQRRPPRRTSPGRPSATEMIMSWGGKDGQHVPVPSQSSDVIPCRYAVFLVPCAMMERTSKGEDGMAATSDVIVIGGGMIGLSVAYALQRARLNVMLVERGVVGREASWAAAGYLSFQGDSNQPGPRLELMRVSRLLYDGWLEELAEYSAADTGFWRCGLLEVCLTDEEVRAAQERLLWQRAAGYAIEWLDAATVRARQPQLAPDLPVHGGLWLPEVAQVRPPRLLKALTEAVLRLGVQVREYAPVVGVTRRGEQVTGVTLASGEHLAAPLVVNAAGSWAAQIAPEMARLPVKPVKGTIVLLEMPAPPTRALLVTSRG</sequence>
<dbReference type="InterPro" id="IPR036188">
    <property type="entry name" value="FAD/NAD-bd_sf"/>
</dbReference>
<reference evidence="4" key="1">
    <citation type="submission" date="2019-03" db="EMBL/GenBank/DDBJ databases">
        <title>Lake Tanganyika Metagenome-Assembled Genomes (MAGs).</title>
        <authorList>
            <person name="Tran P."/>
        </authorList>
    </citation>
    <scope>NUCLEOTIDE SEQUENCE</scope>
    <source>
        <strain evidence="4">K_DeepCast_65m_m2_066</strain>
    </source>
</reference>
<dbReference type="Proteomes" id="UP000712673">
    <property type="component" value="Unassembled WGS sequence"/>
</dbReference>
<name>A0A937W0G4_UNCTE</name>
<dbReference type="Gene3D" id="3.50.50.60">
    <property type="entry name" value="FAD/NAD(P)-binding domain"/>
    <property type="match status" value="1"/>
</dbReference>
<organism evidence="4 5">
    <name type="scientific">Tectimicrobiota bacterium</name>
    <dbReference type="NCBI Taxonomy" id="2528274"/>
    <lineage>
        <taxon>Bacteria</taxon>
        <taxon>Pseudomonadati</taxon>
        <taxon>Nitrospinota/Tectimicrobiota group</taxon>
        <taxon>Candidatus Tectimicrobiota</taxon>
    </lineage>
</organism>
<comment type="caution">
    <text evidence="4">The sequence shown here is derived from an EMBL/GenBank/DDBJ whole genome shotgun (WGS) entry which is preliminary data.</text>
</comment>
<dbReference type="EMBL" id="VGLS01000357">
    <property type="protein sequence ID" value="MBM3224583.1"/>
    <property type="molecule type" value="Genomic_DNA"/>
</dbReference>
<evidence type="ECO:0000313" key="5">
    <source>
        <dbReference type="Proteomes" id="UP000712673"/>
    </source>
</evidence>
<dbReference type="GO" id="GO:0016491">
    <property type="term" value="F:oxidoreductase activity"/>
    <property type="evidence" value="ECO:0007669"/>
    <property type="project" value="UniProtKB-KW"/>
</dbReference>
<evidence type="ECO:0000256" key="1">
    <source>
        <dbReference type="ARBA" id="ARBA00023002"/>
    </source>
</evidence>
<dbReference type="Gene3D" id="3.30.9.10">
    <property type="entry name" value="D-Amino Acid Oxidase, subunit A, domain 2"/>
    <property type="match status" value="1"/>
</dbReference>
<dbReference type="GO" id="GO:0005737">
    <property type="term" value="C:cytoplasm"/>
    <property type="evidence" value="ECO:0007669"/>
    <property type="project" value="TreeGrafter"/>
</dbReference>
<dbReference type="SUPFAM" id="SSF51905">
    <property type="entry name" value="FAD/NAD(P)-binding domain"/>
    <property type="match status" value="1"/>
</dbReference>
<evidence type="ECO:0000256" key="2">
    <source>
        <dbReference type="SAM" id="Phobius"/>
    </source>
</evidence>
<keyword evidence="2" id="KW-1133">Transmembrane helix</keyword>
<feature type="transmembrane region" description="Helical" evidence="2">
    <location>
        <begin position="84"/>
        <end position="107"/>
    </location>
</feature>
<keyword evidence="2" id="KW-0812">Transmembrane</keyword>
<evidence type="ECO:0000259" key="3">
    <source>
        <dbReference type="Pfam" id="PF01266"/>
    </source>
</evidence>
<keyword evidence="2" id="KW-0472">Membrane</keyword>
<feature type="domain" description="FAD dependent oxidoreductase" evidence="3">
    <location>
        <begin position="90"/>
        <end position="325"/>
    </location>
</feature>
<dbReference type="PANTHER" id="PTHR13847">
    <property type="entry name" value="SARCOSINE DEHYDROGENASE-RELATED"/>
    <property type="match status" value="1"/>
</dbReference>
<proteinExistence type="predicted"/>
<dbReference type="InterPro" id="IPR006076">
    <property type="entry name" value="FAD-dep_OxRdtase"/>
</dbReference>
<keyword evidence="1" id="KW-0560">Oxidoreductase</keyword>
<accession>A0A937W0G4</accession>
<feature type="non-terminal residue" evidence="4">
    <location>
        <position position="337"/>
    </location>
</feature>
<evidence type="ECO:0000313" key="4">
    <source>
        <dbReference type="EMBL" id="MBM3224583.1"/>
    </source>
</evidence>
<protein>
    <submittedName>
        <fullName evidence="4">FAD-dependent oxidoreductase</fullName>
    </submittedName>
</protein>